<dbReference type="PRINTS" id="PR00458">
    <property type="entry name" value="PEROXIDASE"/>
</dbReference>
<dbReference type="PANTHER" id="PTHR30555">
    <property type="entry name" value="HYDROPEROXIDASE I, BIFUNCTIONAL CATALASE-PEROXIDASE"/>
    <property type="match status" value="1"/>
</dbReference>
<evidence type="ECO:0000256" key="4">
    <source>
        <dbReference type="ARBA" id="ARBA00023002"/>
    </source>
</evidence>
<dbReference type="InterPro" id="IPR000763">
    <property type="entry name" value="Catalase_peroxidase"/>
</dbReference>
<evidence type="ECO:0000256" key="1">
    <source>
        <dbReference type="ARBA" id="ARBA00022559"/>
    </source>
</evidence>
<dbReference type="NCBIfam" id="TIGR00198">
    <property type="entry name" value="cat_per_HPI"/>
    <property type="match status" value="1"/>
</dbReference>
<keyword evidence="1 8" id="KW-0575">Peroxidase</keyword>
<evidence type="ECO:0000256" key="5">
    <source>
        <dbReference type="ARBA" id="ARBA00023004"/>
    </source>
</evidence>
<dbReference type="HAMAP" id="MF_01961">
    <property type="entry name" value="Catal_peroxid"/>
    <property type="match status" value="1"/>
</dbReference>
<keyword evidence="2 8" id="KW-0349">Heme</keyword>
<evidence type="ECO:0000313" key="12">
    <source>
        <dbReference type="EMBL" id="MCB5197940.1"/>
    </source>
</evidence>
<keyword evidence="5 8" id="KW-0408">Iron</keyword>
<dbReference type="EMBL" id="JAJATZ010000001">
    <property type="protein sequence ID" value="MCB5197940.1"/>
    <property type="molecule type" value="Genomic_DNA"/>
</dbReference>
<accession>A0ABS8BQD9</accession>
<keyword evidence="4 8" id="KW-0560">Oxidoreductase</keyword>
<dbReference type="InterPro" id="IPR019793">
    <property type="entry name" value="Peroxidases_heam-ligand_BS"/>
</dbReference>
<keyword evidence="6 8" id="KW-0376">Hydrogen peroxide</keyword>
<dbReference type="PROSITE" id="PS50873">
    <property type="entry name" value="PEROXIDASE_4"/>
    <property type="match status" value="1"/>
</dbReference>
<feature type="region of interest" description="Disordered" evidence="10">
    <location>
        <begin position="1"/>
        <end position="26"/>
    </location>
</feature>
<dbReference type="Pfam" id="PF00141">
    <property type="entry name" value="peroxidase"/>
    <property type="match status" value="2"/>
</dbReference>
<comment type="caution">
    <text evidence="8">Lacks conserved residue(s) required for the propagation of feature annotation.</text>
</comment>
<proteinExistence type="inferred from homology"/>
<comment type="function">
    <text evidence="8">Bifunctional enzyme with both catalase and broad-spectrum peroxidase activity.</text>
</comment>
<dbReference type="Proteomes" id="UP001138961">
    <property type="component" value="Unassembled WGS sequence"/>
</dbReference>
<evidence type="ECO:0000256" key="3">
    <source>
        <dbReference type="ARBA" id="ARBA00022723"/>
    </source>
</evidence>
<comment type="PTM">
    <text evidence="8">Formation of the three residue Trp-Tyr-Met cross-link is important for the catalase, but not the peroxidase activity of the enzyme.</text>
</comment>
<dbReference type="RefSeq" id="WP_226746996.1">
    <property type="nucleotide sequence ID" value="NZ_JAJATZ010000001.1"/>
</dbReference>
<dbReference type="Gene3D" id="1.10.520.10">
    <property type="match status" value="2"/>
</dbReference>
<evidence type="ECO:0000256" key="6">
    <source>
        <dbReference type="ARBA" id="ARBA00023324"/>
    </source>
</evidence>
<evidence type="ECO:0000256" key="9">
    <source>
        <dbReference type="RuleBase" id="RU003451"/>
    </source>
</evidence>
<dbReference type="PROSITE" id="PS00435">
    <property type="entry name" value="PEROXIDASE_1"/>
    <property type="match status" value="1"/>
</dbReference>
<keyword evidence="13" id="KW-1185">Reference proteome</keyword>
<keyword evidence="3 8" id="KW-0479">Metal-binding</keyword>
<dbReference type="GO" id="GO:0004601">
    <property type="term" value="F:peroxidase activity"/>
    <property type="evidence" value="ECO:0007669"/>
    <property type="project" value="UniProtKB-KW"/>
</dbReference>
<sequence length="768" mass="84373">MKDHAATQGACPFRGTRIGGAQGSEPNVNHWWPNRLKVEALYQDPPQSNPLGRDFDYAAANAKIDHKALWEDVRAFLHTPVDWWPSDYGHYGPQMNRMSWHSAGTYRIADGRGGAGQGMQRFAPINSWWDNGNTDKSRRLLAPIKAKYGAGLSWADLIALAGTVALEDMGLPVQGFAYGREDAWSADVNTYWGPEGWFGKPPSEQPADPQLGHPEQMVNRGLRWEGGPKDDHYDLENPLAASHQSLIYVDPEGPGGNGDPMDAARDIRETFARMAMNDEETLALVAGGHAFGKSHGAVPASEIGGAPEIAKMSEQGLGWSNPVGSGNAEHTMTNGIEGSWTPNPTQWDNDYLTNLFKFEWEQTKSPAGALQWTPTDPDAPKTPDAHLPGVMNPLMMMTTDIAFKVDPAYRKIAERFLEDFDYFTETFSKAWHKLMHRDLGPTSRWLGPDQGDTFIWQDPVPEVDHPLINETQIADLKTRALDLDVSATDLIAAAWAAASTYRDSDKRGGANGARVQLAPQRGWTVNNPARLDRVLNALTGLKSDFDAKGPAKVSMADLIVLAGCAGIEAAAKAGGHDVTVPFVPGRTDATADMTDDESFEWLRPVVDGFRNYVDDAVGYSVSPEQIALDKAALLSLSAPEWTALTGGLRVLDQNWDGSDKGVFTDRPGTLSADFFRELVSTDLDWQPETDAETAFDLVDRATGQTRWHATRLDLVFGANAELRQISELYAGVDGERYFVDTFVRAWHKVMMLDRFDAKAERKAAVSDC</sequence>
<evidence type="ECO:0000259" key="11">
    <source>
        <dbReference type="PROSITE" id="PS50873"/>
    </source>
</evidence>
<dbReference type="PANTHER" id="PTHR30555:SF0">
    <property type="entry name" value="CATALASE-PEROXIDASE"/>
    <property type="match status" value="1"/>
</dbReference>
<protein>
    <recommendedName>
        <fullName evidence="8 9">Catalase-peroxidase</fullName>
        <shortName evidence="8">CP</shortName>
        <ecNumber evidence="8 9">1.11.1.21</ecNumber>
    </recommendedName>
    <alternativeName>
        <fullName evidence="8">Peroxidase/catalase</fullName>
    </alternativeName>
</protein>
<dbReference type="SUPFAM" id="SSF48113">
    <property type="entry name" value="Heme-dependent peroxidases"/>
    <property type="match status" value="2"/>
</dbReference>
<name>A0ABS8BQD9_9RHOB</name>
<comment type="cofactor">
    <cofactor evidence="8">
        <name>heme b</name>
        <dbReference type="ChEBI" id="CHEBI:60344"/>
    </cofactor>
    <text evidence="8">Binds 1 heme b (iron(II)-protoporphyrin IX) group per dimer.</text>
</comment>
<comment type="caution">
    <text evidence="12">The sequence shown here is derived from an EMBL/GenBank/DDBJ whole genome shotgun (WGS) entry which is preliminary data.</text>
</comment>
<feature type="cross-link" description="Tryptophyl-tyrosyl-methioninium (Tyr-Met) (with Trp-100)" evidence="8">
    <location>
        <begin position="248"/>
        <end position="274"/>
    </location>
</feature>
<feature type="domain" description="Plant heme peroxidase family profile" evidence="11">
    <location>
        <begin position="152"/>
        <end position="452"/>
    </location>
</feature>
<feature type="site" description="Transition state stabilizer" evidence="8">
    <location>
        <position position="97"/>
    </location>
</feature>
<evidence type="ECO:0000256" key="10">
    <source>
        <dbReference type="SAM" id="MobiDB-lite"/>
    </source>
</evidence>
<dbReference type="EC" id="1.11.1.21" evidence="8 9"/>
<dbReference type="NCBIfam" id="NF011635">
    <property type="entry name" value="PRK15061.1"/>
    <property type="match status" value="1"/>
</dbReference>
<dbReference type="InterPro" id="IPR010255">
    <property type="entry name" value="Haem_peroxidase_sf"/>
</dbReference>
<evidence type="ECO:0000256" key="8">
    <source>
        <dbReference type="HAMAP-Rule" id="MF_01961"/>
    </source>
</evidence>
<feature type="active site" description="Proton acceptor" evidence="8">
    <location>
        <position position="101"/>
    </location>
</feature>
<dbReference type="Gene3D" id="1.10.420.10">
    <property type="entry name" value="Peroxidase, domain 2"/>
    <property type="match status" value="2"/>
</dbReference>
<evidence type="ECO:0000313" key="13">
    <source>
        <dbReference type="Proteomes" id="UP001138961"/>
    </source>
</evidence>
<comment type="catalytic activity">
    <reaction evidence="7 8 9">
        <text>2 H2O2 = O2 + 2 H2O</text>
        <dbReference type="Rhea" id="RHEA:20309"/>
        <dbReference type="ChEBI" id="CHEBI:15377"/>
        <dbReference type="ChEBI" id="CHEBI:15379"/>
        <dbReference type="ChEBI" id="CHEBI:16240"/>
        <dbReference type="EC" id="1.11.1.21"/>
    </reaction>
</comment>
<comment type="catalytic activity">
    <reaction evidence="8 9">
        <text>H2O2 + AH2 = A + 2 H2O</text>
        <dbReference type="Rhea" id="RHEA:30275"/>
        <dbReference type="ChEBI" id="CHEBI:13193"/>
        <dbReference type="ChEBI" id="CHEBI:15377"/>
        <dbReference type="ChEBI" id="CHEBI:16240"/>
        <dbReference type="ChEBI" id="CHEBI:17499"/>
        <dbReference type="EC" id="1.11.1.21"/>
    </reaction>
</comment>
<comment type="similarity">
    <text evidence="8 9">Belongs to the peroxidase family. Peroxidase/catalase subfamily.</text>
</comment>
<evidence type="ECO:0000256" key="2">
    <source>
        <dbReference type="ARBA" id="ARBA00022617"/>
    </source>
</evidence>
<dbReference type="PRINTS" id="PR00460">
    <property type="entry name" value="BPEROXIDASE"/>
</dbReference>
<dbReference type="InterPro" id="IPR002016">
    <property type="entry name" value="Haem_peroxidase"/>
</dbReference>
<evidence type="ECO:0000256" key="7">
    <source>
        <dbReference type="ARBA" id="ARBA00049145"/>
    </source>
</evidence>
<comment type="subunit">
    <text evidence="8">Homodimer or homotetramer.</text>
</comment>
<reference evidence="12" key="1">
    <citation type="submission" date="2021-10" db="EMBL/GenBank/DDBJ databases">
        <title>Loktanella gaetbuli sp. nov., isolated from a tidal flat.</title>
        <authorList>
            <person name="Park S."/>
            <person name="Yoon J.-H."/>
        </authorList>
    </citation>
    <scope>NUCLEOTIDE SEQUENCE</scope>
    <source>
        <strain evidence="12">TSTF-M6</strain>
    </source>
</reference>
<gene>
    <name evidence="8 12" type="primary">katG</name>
    <name evidence="12" type="ORF">LGQ03_01670</name>
</gene>
<feature type="binding site" description="axial binding residue" evidence="8">
    <location>
        <position position="289"/>
    </location>
    <ligand>
        <name>heme b</name>
        <dbReference type="ChEBI" id="CHEBI:60344"/>
    </ligand>
    <ligandPart>
        <name>Fe</name>
        <dbReference type="ChEBI" id="CHEBI:18248"/>
    </ligandPart>
</feature>
<organism evidence="12 13">
    <name type="scientific">Loktanella gaetbuli</name>
    <dbReference type="NCBI Taxonomy" id="2881335"/>
    <lineage>
        <taxon>Bacteria</taxon>
        <taxon>Pseudomonadati</taxon>
        <taxon>Pseudomonadota</taxon>
        <taxon>Alphaproteobacteria</taxon>
        <taxon>Rhodobacterales</taxon>
        <taxon>Roseobacteraceae</taxon>
        <taxon>Loktanella</taxon>
    </lineage>
</organism>